<evidence type="ECO:0000256" key="6">
    <source>
        <dbReference type="ARBA" id="ARBA00022679"/>
    </source>
</evidence>
<reference evidence="10 11" key="1">
    <citation type="submission" date="2016-04" db="EMBL/GenBank/DDBJ databases">
        <title>ATOL: Assembling a taxonomically balanced genome-scale reconstruction of the evolutionary history of the Enterobacteriaceae.</title>
        <authorList>
            <person name="Plunkett G.III."/>
            <person name="Neeno-Eckwall E.C."/>
            <person name="Glasner J.D."/>
            <person name="Perna N.T."/>
        </authorList>
    </citation>
    <scope>NUCLEOTIDE SEQUENCE [LARGE SCALE GENOMIC DNA]</scope>
    <source>
        <strain evidence="10 11">ATCC 51603</strain>
    </source>
</reference>
<organism evidence="10 11">
    <name type="scientific">Kluyvera georgiana ATCC 51603</name>
    <dbReference type="NCBI Taxonomy" id="1354264"/>
    <lineage>
        <taxon>Bacteria</taxon>
        <taxon>Pseudomonadati</taxon>
        <taxon>Pseudomonadota</taxon>
        <taxon>Gammaproteobacteria</taxon>
        <taxon>Enterobacterales</taxon>
        <taxon>Enterobacteriaceae</taxon>
        <taxon>Kluyvera</taxon>
    </lineage>
</organism>
<dbReference type="AlphaFoldDB" id="A0A1B7JF26"/>
<dbReference type="PATRIC" id="fig|1354264.4.peg.4322"/>
<keyword evidence="3" id="KW-0813">Transport</keyword>
<dbReference type="GO" id="GO:0016301">
    <property type="term" value="F:kinase activity"/>
    <property type="evidence" value="ECO:0007669"/>
    <property type="project" value="UniProtKB-KW"/>
</dbReference>
<keyword evidence="8" id="KW-0418">Kinase</keyword>
<accession>A0A1B7JF26</accession>
<gene>
    <name evidence="10" type="ORF">M989_04176</name>
</gene>
<evidence type="ECO:0000313" key="11">
    <source>
        <dbReference type="Proteomes" id="UP000078386"/>
    </source>
</evidence>
<dbReference type="GO" id="GO:0005886">
    <property type="term" value="C:plasma membrane"/>
    <property type="evidence" value="ECO:0007669"/>
    <property type="project" value="TreeGrafter"/>
</dbReference>
<keyword evidence="11" id="KW-1185">Reference proteome</keyword>
<protein>
    <recommendedName>
        <fullName evidence="2">protein-N(pi)-phosphohistidine--D-fructose phosphotransferase</fullName>
        <ecNumber evidence="2">2.7.1.202</ecNumber>
    </recommendedName>
</protein>
<dbReference type="CDD" id="cd05569">
    <property type="entry name" value="PTS_IIB_fructose"/>
    <property type="match status" value="1"/>
</dbReference>
<dbReference type="PANTHER" id="PTHR30505:SF0">
    <property type="entry name" value="FRUCTOSE-LIKE PTS SYSTEM EIIBC COMPONENT-RELATED"/>
    <property type="match status" value="1"/>
</dbReference>
<evidence type="ECO:0000256" key="2">
    <source>
        <dbReference type="ARBA" id="ARBA00012799"/>
    </source>
</evidence>
<dbReference type="InterPro" id="IPR003353">
    <property type="entry name" value="PTS_IIB_fruc"/>
</dbReference>
<dbReference type="GO" id="GO:0009401">
    <property type="term" value="P:phosphoenolpyruvate-dependent sugar phosphotransferase system"/>
    <property type="evidence" value="ECO:0007669"/>
    <property type="project" value="UniProtKB-KW"/>
</dbReference>
<proteinExistence type="predicted"/>
<evidence type="ECO:0000256" key="5">
    <source>
        <dbReference type="ARBA" id="ARBA00022597"/>
    </source>
</evidence>
<dbReference type="RefSeq" id="WP_064548527.1">
    <property type="nucleotide sequence ID" value="NZ_LXEU01000085.1"/>
</dbReference>
<evidence type="ECO:0000256" key="8">
    <source>
        <dbReference type="ARBA" id="ARBA00022777"/>
    </source>
</evidence>
<keyword evidence="7" id="KW-0598">Phosphotransferase system</keyword>
<evidence type="ECO:0000256" key="1">
    <source>
        <dbReference type="ARBA" id="ARBA00001401"/>
    </source>
</evidence>
<dbReference type="InterPro" id="IPR003501">
    <property type="entry name" value="PTS_EIIB_2/3"/>
</dbReference>
<dbReference type="NCBIfam" id="TIGR00829">
    <property type="entry name" value="FRU"/>
    <property type="match status" value="1"/>
</dbReference>
<dbReference type="PANTHER" id="PTHR30505">
    <property type="entry name" value="FRUCTOSE-LIKE PERMEASE"/>
    <property type="match status" value="1"/>
</dbReference>
<dbReference type="InterPro" id="IPR050864">
    <property type="entry name" value="Bacterial_PTS_Sugar_Transport"/>
</dbReference>
<dbReference type="Gene3D" id="3.40.50.2300">
    <property type="match status" value="1"/>
</dbReference>
<comment type="catalytic activity">
    <reaction evidence="1">
        <text>D-fructose(out) + N(pros)-phospho-L-histidyl-[protein] = D-fructose 1-phosphate(in) + L-histidyl-[protein]</text>
        <dbReference type="Rhea" id="RHEA:49252"/>
        <dbReference type="Rhea" id="RHEA-COMP:9745"/>
        <dbReference type="Rhea" id="RHEA-COMP:9746"/>
        <dbReference type="ChEBI" id="CHEBI:29979"/>
        <dbReference type="ChEBI" id="CHEBI:37721"/>
        <dbReference type="ChEBI" id="CHEBI:58674"/>
        <dbReference type="ChEBI" id="CHEBI:64837"/>
        <dbReference type="EC" id="2.7.1.202"/>
    </reaction>
</comment>
<dbReference type="InterPro" id="IPR013011">
    <property type="entry name" value="PTS_EIIB_2"/>
</dbReference>
<keyword evidence="4" id="KW-0597">Phosphoprotein</keyword>
<name>A0A1B7JF26_9ENTR</name>
<evidence type="ECO:0000256" key="3">
    <source>
        <dbReference type="ARBA" id="ARBA00022448"/>
    </source>
</evidence>
<dbReference type="GO" id="GO:0022877">
    <property type="term" value="F:protein-N(PI)-phosphohistidine-fructose phosphotransferase system transporter activity"/>
    <property type="evidence" value="ECO:0007669"/>
    <property type="project" value="InterPro"/>
</dbReference>
<evidence type="ECO:0000313" key="10">
    <source>
        <dbReference type="EMBL" id="OAT46204.1"/>
    </source>
</evidence>
<dbReference type="EMBL" id="LXEU01000085">
    <property type="protein sequence ID" value="OAT46204.1"/>
    <property type="molecule type" value="Genomic_DNA"/>
</dbReference>
<evidence type="ECO:0000256" key="7">
    <source>
        <dbReference type="ARBA" id="ARBA00022683"/>
    </source>
</evidence>
<dbReference type="PROSITE" id="PS51099">
    <property type="entry name" value="PTS_EIIB_TYPE_2"/>
    <property type="match status" value="1"/>
</dbReference>
<dbReference type="GO" id="GO:0090563">
    <property type="term" value="F:protein-phosphocysteine-sugar phosphotransferase activity"/>
    <property type="evidence" value="ECO:0007669"/>
    <property type="project" value="TreeGrafter"/>
</dbReference>
<dbReference type="SUPFAM" id="SSF52794">
    <property type="entry name" value="PTS system IIB component-like"/>
    <property type="match status" value="1"/>
</dbReference>
<dbReference type="EC" id="2.7.1.202" evidence="2"/>
<comment type="caution">
    <text evidence="10">The sequence shown here is derived from an EMBL/GenBank/DDBJ whole genome shotgun (WGS) entry which is preliminary data.</text>
</comment>
<keyword evidence="6 10" id="KW-0808">Transferase</keyword>
<sequence length="107" mass="11499">MNIVGVTSCIAGLAHTPMAAKSLEKEGARLGHRVNIEQQGALGIMDRLSEQDIADADFVLIAADRAIEEEERFAGKTIIRVKIGQCVSHAADVITKCVSAVEARRNQ</sequence>
<evidence type="ECO:0000256" key="4">
    <source>
        <dbReference type="ARBA" id="ARBA00022553"/>
    </source>
</evidence>
<dbReference type="Pfam" id="PF02302">
    <property type="entry name" value="PTS_IIB"/>
    <property type="match status" value="1"/>
</dbReference>
<dbReference type="Proteomes" id="UP000078386">
    <property type="component" value="Unassembled WGS sequence"/>
</dbReference>
<evidence type="ECO:0000259" key="9">
    <source>
        <dbReference type="PROSITE" id="PS51099"/>
    </source>
</evidence>
<feature type="domain" description="PTS EIIB type-2" evidence="9">
    <location>
        <begin position="1"/>
        <end position="99"/>
    </location>
</feature>
<dbReference type="InterPro" id="IPR036095">
    <property type="entry name" value="PTS_EIIB-like_sf"/>
</dbReference>
<keyword evidence="5" id="KW-0762">Sugar transport</keyword>